<evidence type="ECO:0000256" key="1">
    <source>
        <dbReference type="SAM" id="Phobius"/>
    </source>
</evidence>
<keyword evidence="3" id="KW-1185">Reference proteome</keyword>
<comment type="caution">
    <text evidence="2">The sequence shown here is derived from an EMBL/GenBank/DDBJ whole genome shotgun (WGS) entry which is preliminary data.</text>
</comment>
<keyword evidence="1" id="KW-1133">Transmembrane helix</keyword>
<evidence type="ECO:0000313" key="3">
    <source>
        <dbReference type="Proteomes" id="UP001336835"/>
    </source>
</evidence>
<keyword evidence="1" id="KW-0472">Membrane</keyword>
<evidence type="ECO:0008006" key="4">
    <source>
        <dbReference type="Google" id="ProtNLM"/>
    </source>
</evidence>
<organism evidence="2 3">
    <name type="scientific">Pedobacter albus</name>
    <dbReference type="NCBI Taxonomy" id="3113905"/>
    <lineage>
        <taxon>Bacteria</taxon>
        <taxon>Pseudomonadati</taxon>
        <taxon>Bacteroidota</taxon>
        <taxon>Sphingobacteriia</taxon>
        <taxon>Sphingobacteriales</taxon>
        <taxon>Sphingobacteriaceae</taxon>
        <taxon>Pedobacter</taxon>
    </lineage>
</organism>
<gene>
    <name evidence="2" type="ORF">VRU48_19175</name>
</gene>
<protein>
    <recommendedName>
        <fullName evidence="4">Molybdenum ABC transporter permease</fullName>
    </recommendedName>
</protein>
<keyword evidence="1" id="KW-0812">Transmembrane</keyword>
<feature type="transmembrane region" description="Helical" evidence="1">
    <location>
        <begin position="52"/>
        <end position="71"/>
    </location>
</feature>
<dbReference type="Proteomes" id="UP001336835">
    <property type="component" value="Unassembled WGS sequence"/>
</dbReference>
<accession>A0ABU7ICZ7</accession>
<dbReference type="EMBL" id="JAZDQT010000004">
    <property type="protein sequence ID" value="MEE1947257.1"/>
    <property type="molecule type" value="Genomic_DNA"/>
</dbReference>
<evidence type="ECO:0000313" key="2">
    <source>
        <dbReference type="EMBL" id="MEE1947257.1"/>
    </source>
</evidence>
<reference evidence="2 3" key="1">
    <citation type="submission" date="2024-01" db="EMBL/GenBank/DDBJ databases">
        <title>Pedobacter sp. nov., isolated from fresh soil.</title>
        <authorList>
            <person name="Le N.T.T."/>
        </authorList>
    </citation>
    <scope>NUCLEOTIDE SEQUENCE [LARGE SCALE GENOMIC DNA]</scope>
    <source>
        <strain evidence="2 3">KR3-3</strain>
    </source>
</reference>
<sequence>MIYYVTGAILILGGLAINVSINRRRFYRRGPGGLQHFDSYSKAVFTTWGERLGKLVAIALILIGIGVMLTGRSIQNELTKKTITPQNQKK</sequence>
<dbReference type="RefSeq" id="WP_330109545.1">
    <property type="nucleotide sequence ID" value="NZ_JAZDQT010000004.1"/>
</dbReference>
<proteinExistence type="predicted"/>
<name>A0ABU7ICZ7_9SPHI</name>